<keyword evidence="4 7" id="KW-1133">Transmembrane helix</keyword>
<protein>
    <submittedName>
        <fullName evidence="10">LPS biosynthesis protein</fullName>
    </submittedName>
</protein>
<dbReference type="RefSeq" id="WP_045399351.1">
    <property type="nucleotide sequence ID" value="NZ_BBLD01000021.1"/>
</dbReference>
<evidence type="ECO:0000313" key="11">
    <source>
        <dbReference type="Proteomes" id="UP001156669"/>
    </source>
</evidence>
<feature type="transmembrane region" description="Helical" evidence="7">
    <location>
        <begin position="39"/>
        <end position="57"/>
    </location>
</feature>
<dbReference type="PANTHER" id="PTHR32309:SF13">
    <property type="entry name" value="FERRIC ENTEROBACTIN TRANSPORT PROTEIN FEPE"/>
    <property type="match status" value="1"/>
</dbReference>
<dbReference type="PANTHER" id="PTHR32309">
    <property type="entry name" value="TYROSINE-PROTEIN KINASE"/>
    <property type="match status" value="1"/>
</dbReference>
<evidence type="ECO:0000313" key="10">
    <source>
        <dbReference type="EMBL" id="GLR04696.1"/>
    </source>
</evidence>
<dbReference type="Proteomes" id="UP001156669">
    <property type="component" value="Unassembled WGS sequence"/>
</dbReference>
<keyword evidence="2" id="KW-1003">Cell membrane</keyword>
<proteinExistence type="predicted"/>
<reference evidence="11" key="1">
    <citation type="journal article" date="2019" name="Int. J. Syst. Evol. Microbiol.">
        <title>The Global Catalogue of Microorganisms (GCM) 10K type strain sequencing project: providing services to taxonomists for standard genome sequencing and annotation.</title>
        <authorList>
            <consortium name="The Broad Institute Genomics Platform"/>
            <consortium name="The Broad Institute Genome Sequencing Center for Infectious Disease"/>
            <person name="Wu L."/>
            <person name="Ma J."/>
        </authorList>
    </citation>
    <scope>NUCLEOTIDE SEQUENCE [LARGE SCALE GENOMIC DNA]</scope>
    <source>
        <strain evidence="11">NBRC 110633</strain>
    </source>
</reference>
<dbReference type="InterPro" id="IPR050445">
    <property type="entry name" value="Bact_polysacc_biosynth/exp"/>
</dbReference>
<evidence type="ECO:0000256" key="3">
    <source>
        <dbReference type="ARBA" id="ARBA00022692"/>
    </source>
</evidence>
<name>A0ABQ5Y186_9VIBR</name>
<evidence type="ECO:0000256" key="6">
    <source>
        <dbReference type="SAM" id="MobiDB-lite"/>
    </source>
</evidence>
<gene>
    <name evidence="10" type="ORF">GCM10007906_22840</name>
</gene>
<keyword evidence="3 7" id="KW-0812">Transmembrane</keyword>
<dbReference type="InterPro" id="IPR003856">
    <property type="entry name" value="LPS_length_determ_N"/>
</dbReference>
<sequence length="331" mass="36799">MEPQKEPNPNYLPYPPQSRPTDDEIDLRELFKALWKGKWIIIVTTFVFAVGAVLYALSLPNIYKSDALLAPAESSNGGGLSKMAGQLGGLAALAGVNLSAGESSQTDLAVQVMKSRQFVEAFINKHDLLVPLMAAKDWDLANDKLILDEDLYNPTTGEWLREPDGLRGATPTAQEAFKVFNKNILNVNQDKESGLYTVSVKHYSPYLAQQWVNWLIEDINKVMRERTIAETSQNLAYLNAQLQKTAVADMQSTFYKLIEEQTKSLMLAEVQEEFIFKVVDPAVVPELKDGPKRALICVLGTLLGGMLGVAIVLIHFAFRKEEDNKDLGPRT</sequence>
<dbReference type="InterPro" id="IPR032807">
    <property type="entry name" value="GNVR"/>
</dbReference>
<evidence type="ECO:0000256" key="4">
    <source>
        <dbReference type="ARBA" id="ARBA00022989"/>
    </source>
</evidence>
<dbReference type="EMBL" id="BSOE01000046">
    <property type="protein sequence ID" value="GLR04696.1"/>
    <property type="molecule type" value="Genomic_DNA"/>
</dbReference>
<feature type="domain" description="Tyrosine-protein kinase G-rich" evidence="9">
    <location>
        <begin position="251"/>
        <end position="314"/>
    </location>
</feature>
<feature type="domain" description="Polysaccharide chain length determinant N-terminal" evidence="8">
    <location>
        <begin position="23"/>
        <end position="125"/>
    </location>
</feature>
<evidence type="ECO:0000259" key="8">
    <source>
        <dbReference type="Pfam" id="PF02706"/>
    </source>
</evidence>
<dbReference type="Gene3D" id="3.30.1890.10">
    <property type="entry name" value="FepE-like"/>
    <property type="match status" value="1"/>
</dbReference>
<accession>A0ABQ5Y186</accession>
<organism evidence="10 11">
    <name type="scientific">Vibrio hyugaensis</name>
    <dbReference type="NCBI Taxonomy" id="1534743"/>
    <lineage>
        <taxon>Bacteria</taxon>
        <taxon>Pseudomonadati</taxon>
        <taxon>Pseudomonadota</taxon>
        <taxon>Gammaproteobacteria</taxon>
        <taxon>Vibrionales</taxon>
        <taxon>Vibrionaceae</taxon>
        <taxon>Vibrio</taxon>
    </lineage>
</organism>
<comment type="subcellular location">
    <subcellularLocation>
        <location evidence="1">Cell membrane</location>
        <topology evidence="1">Multi-pass membrane protein</topology>
    </subcellularLocation>
</comment>
<evidence type="ECO:0000256" key="7">
    <source>
        <dbReference type="SAM" id="Phobius"/>
    </source>
</evidence>
<evidence type="ECO:0000256" key="2">
    <source>
        <dbReference type="ARBA" id="ARBA00022475"/>
    </source>
</evidence>
<dbReference type="Pfam" id="PF02706">
    <property type="entry name" value="Wzz"/>
    <property type="match status" value="1"/>
</dbReference>
<keyword evidence="11" id="KW-1185">Reference proteome</keyword>
<comment type="caution">
    <text evidence="10">The sequence shown here is derived from an EMBL/GenBank/DDBJ whole genome shotgun (WGS) entry which is preliminary data.</text>
</comment>
<evidence type="ECO:0000259" key="9">
    <source>
        <dbReference type="Pfam" id="PF13807"/>
    </source>
</evidence>
<evidence type="ECO:0000256" key="5">
    <source>
        <dbReference type="ARBA" id="ARBA00023136"/>
    </source>
</evidence>
<keyword evidence="5 7" id="KW-0472">Membrane</keyword>
<evidence type="ECO:0000256" key="1">
    <source>
        <dbReference type="ARBA" id="ARBA00004651"/>
    </source>
</evidence>
<dbReference type="Pfam" id="PF13807">
    <property type="entry name" value="GNVR"/>
    <property type="match status" value="1"/>
</dbReference>
<feature type="region of interest" description="Disordered" evidence="6">
    <location>
        <begin position="1"/>
        <end position="20"/>
    </location>
</feature>
<feature type="transmembrane region" description="Helical" evidence="7">
    <location>
        <begin position="294"/>
        <end position="318"/>
    </location>
</feature>